<protein>
    <recommendedName>
        <fullName evidence="5">Terpene synthase</fullName>
    </recommendedName>
</protein>
<dbReference type="InterPro" id="IPR008949">
    <property type="entry name" value="Isoprenoid_synthase_dom_sf"/>
</dbReference>
<dbReference type="AlphaFoldDB" id="A0A1X6NEZ7"/>
<dbReference type="STRING" id="670580.A0A1X6NEZ7"/>
<dbReference type="GO" id="GO:0016838">
    <property type="term" value="F:carbon-oxygen lyase activity, acting on phosphates"/>
    <property type="evidence" value="ECO:0007669"/>
    <property type="project" value="InterPro"/>
</dbReference>
<reference evidence="3 4" key="1">
    <citation type="submission" date="2017-04" db="EMBL/GenBank/DDBJ databases">
        <title>Genome Sequence of the Model Brown-Rot Fungus Postia placenta SB12.</title>
        <authorList>
            <consortium name="DOE Joint Genome Institute"/>
            <person name="Gaskell J."/>
            <person name="Kersten P."/>
            <person name="Larrondo L.F."/>
            <person name="Canessa P."/>
            <person name="Martinez D."/>
            <person name="Hibbett D."/>
            <person name="Schmoll M."/>
            <person name="Kubicek C.P."/>
            <person name="Martinez A.T."/>
            <person name="Yadav J."/>
            <person name="Master E."/>
            <person name="Magnuson J.K."/>
            <person name="James T."/>
            <person name="Yaver D."/>
            <person name="Berka R."/>
            <person name="Labutti K."/>
            <person name="Lipzen A."/>
            <person name="Aerts A."/>
            <person name="Barry K."/>
            <person name="Henrissat B."/>
            <person name="Blanchette R."/>
            <person name="Grigoriev I."/>
            <person name="Cullen D."/>
        </authorList>
    </citation>
    <scope>NUCLEOTIDE SEQUENCE [LARGE SCALE GENOMIC DNA]</scope>
    <source>
        <strain evidence="3 4">MAD-698-R-SB12</strain>
    </source>
</reference>
<dbReference type="RefSeq" id="XP_024343999.1">
    <property type="nucleotide sequence ID" value="XM_024478114.1"/>
</dbReference>
<dbReference type="InterPro" id="IPR024652">
    <property type="entry name" value="Trichodiene_synth"/>
</dbReference>
<sequence length="800" mass="90060">MSPTSDFVNTTSTAKGQKITAGLVAKPVKGSQSTITLCKDIIREFFDKVQVPLPNFTRDPQLEARVADIVRTWGNEEHLRPYVVTSLILTVTAYSHIANFETRVQITLFTIIIIAMDDPVVFDSLATREFHQRMCTGVIQDEAGMLGAFTKILESMWDHYSGFSANTIYASALRFVNASIIENETDVTTLRSHALPFVEYKRSMTATTEAYACFIWDKARFPDVKVYMQAIPDILSFYKEELAGETANYIHERAYVTGKSIPDTLRNLINETARAVERVRDILGEGEARAAFENFAAGYIRVHTGNPRYRLKDVIGEIWTRLQNTMGGRELLKPPCTAFHIFTSNPKRKCSNGTPCGQDALQARQAPGWDGYPLKGIPLPPYLTSGYETSLLHASSPLKKSTGLYSTQRSATDSLRGVVCGNTMAILSARQHMAVRDHRENDMVTRATRAFESLAVDWAFNDLSNIGSCHFRKQAATHDIRAVIAEFLDEIHASFPTVHERDHELEACVHETIASWGLGQYVGIQHIETAITGTTSAYGHISSIETKIQIVLFTTLVLALDDPVVFESLSFHELLQKISVGSSQDERGFLGEFTKILTGMWVHYPVSSANTIFVSALRYVNASVLERESVHSASRTLSYVEYKRSMSATTEAYACFIWDKQQFPDVKAYIQAIPDVMLYVSYVNDILSFYKEELSGETDNYIHERACVTRKREIDTLREVVSDTLAAVERIRGVLGEGEARDAFESFAAGYVRVHMINPRYRLDEIMGKPHIWTRYESMRLAHCYSHEIVTACEDMKQRQ</sequence>
<dbReference type="GeneID" id="36323064"/>
<keyword evidence="4" id="KW-1185">Reference proteome</keyword>
<dbReference type="SUPFAM" id="SSF48576">
    <property type="entry name" value="Terpenoid synthases"/>
    <property type="match status" value="2"/>
</dbReference>
<name>A0A1X6NEZ7_9APHY</name>
<accession>A0A1X6NEZ7</accession>
<dbReference type="EMBL" id="KZ110591">
    <property type="protein sequence ID" value="OSX67205.1"/>
    <property type="molecule type" value="Genomic_DNA"/>
</dbReference>
<proteinExistence type="inferred from homology"/>
<dbReference type="SFLD" id="SFLDS00005">
    <property type="entry name" value="Isoprenoid_Synthase_Type_I"/>
    <property type="match status" value="1"/>
</dbReference>
<evidence type="ECO:0000313" key="3">
    <source>
        <dbReference type="EMBL" id="OSX67205.1"/>
    </source>
</evidence>
<evidence type="ECO:0008006" key="5">
    <source>
        <dbReference type="Google" id="ProtNLM"/>
    </source>
</evidence>
<dbReference type="Pfam" id="PF06330">
    <property type="entry name" value="TRI5"/>
    <property type="match status" value="2"/>
</dbReference>
<gene>
    <name evidence="3" type="ORF">POSPLADRAFT_1042465</name>
</gene>
<evidence type="ECO:0000256" key="1">
    <source>
        <dbReference type="ARBA" id="ARBA00007946"/>
    </source>
</evidence>
<organism evidence="3 4">
    <name type="scientific">Postia placenta MAD-698-R-SB12</name>
    <dbReference type="NCBI Taxonomy" id="670580"/>
    <lineage>
        <taxon>Eukaryota</taxon>
        <taxon>Fungi</taxon>
        <taxon>Dikarya</taxon>
        <taxon>Basidiomycota</taxon>
        <taxon>Agaricomycotina</taxon>
        <taxon>Agaricomycetes</taxon>
        <taxon>Polyporales</taxon>
        <taxon>Adustoporiaceae</taxon>
        <taxon>Rhodonia</taxon>
    </lineage>
</organism>
<dbReference type="SFLD" id="SFLDG01021">
    <property type="entry name" value="Trichodiene_Synthase_Like"/>
    <property type="match status" value="1"/>
</dbReference>
<dbReference type="Proteomes" id="UP000194127">
    <property type="component" value="Unassembled WGS sequence"/>
</dbReference>
<keyword evidence="2" id="KW-0456">Lyase</keyword>
<evidence type="ECO:0000313" key="4">
    <source>
        <dbReference type="Proteomes" id="UP000194127"/>
    </source>
</evidence>
<comment type="similarity">
    <text evidence="1">Belongs to the trichodiene synthase family.</text>
</comment>
<dbReference type="OrthoDB" id="2998174at2759"/>
<dbReference type="Gene3D" id="1.10.600.10">
    <property type="entry name" value="Farnesyl Diphosphate Synthase"/>
    <property type="match status" value="2"/>
</dbReference>
<evidence type="ECO:0000256" key="2">
    <source>
        <dbReference type="ARBA" id="ARBA00023239"/>
    </source>
</evidence>